<keyword evidence="2 7" id="KW-0378">Hydrolase</keyword>
<evidence type="ECO:0000256" key="6">
    <source>
        <dbReference type="PROSITE-ProRule" id="PRU00552"/>
    </source>
</evidence>
<keyword evidence="3 7" id="KW-0347">Helicase</keyword>
<dbReference type="PROSITE" id="PS51194">
    <property type="entry name" value="HELICASE_CTER"/>
    <property type="match status" value="1"/>
</dbReference>
<keyword evidence="5 7" id="KW-0694">RNA-binding</keyword>
<dbReference type="PROSITE" id="PS51195">
    <property type="entry name" value="Q_MOTIF"/>
    <property type="match status" value="1"/>
</dbReference>
<evidence type="ECO:0000256" key="7">
    <source>
        <dbReference type="RuleBase" id="RU365068"/>
    </source>
</evidence>
<dbReference type="Pfam" id="PF00270">
    <property type="entry name" value="DEAD"/>
    <property type="match status" value="1"/>
</dbReference>
<gene>
    <name evidence="11" type="ORF">K457DRAFT_1776813</name>
</gene>
<keyword evidence="1 7" id="KW-0547">Nucleotide-binding</keyword>
<accession>A0A197JTP8</accession>
<dbReference type="EC" id="3.6.4.13" evidence="7"/>
<protein>
    <recommendedName>
        <fullName evidence="7">ATP-dependent RNA helicase</fullName>
        <ecNumber evidence="7">3.6.4.13</ecNumber>
    </recommendedName>
</protein>
<reference evidence="11 12" key="1">
    <citation type="submission" date="2016-05" db="EMBL/GenBank/DDBJ databases">
        <title>Genome sequencing reveals origins of a unique bacterial endosymbiosis in the earliest lineages of terrestrial Fungi.</title>
        <authorList>
            <consortium name="DOE Joint Genome Institute"/>
            <person name="Uehling J."/>
            <person name="Gryganskyi A."/>
            <person name="Hameed K."/>
            <person name="Tschaplinski T."/>
            <person name="Misztal P."/>
            <person name="Wu S."/>
            <person name="Desiro A."/>
            <person name="Vande Pol N."/>
            <person name="Du Z.-Y."/>
            <person name="Zienkiewicz A."/>
            <person name="Zienkiewicz K."/>
            <person name="Morin E."/>
            <person name="Tisserant E."/>
            <person name="Splivallo R."/>
            <person name="Hainaut M."/>
            <person name="Henrissat B."/>
            <person name="Ohm R."/>
            <person name="Kuo A."/>
            <person name="Yan J."/>
            <person name="Lipzen A."/>
            <person name="Nolan M."/>
            <person name="Labutti K."/>
            <person name="Barry K."/>
            <person name="Goldstein A."/>
            <person name="Labbe J."/>
            <person name="Schadt C."/>
            <person name="Tuskan G."/>
            <person name="Grigoriev I."/>
            <person name="Martin F."/>
            <person name="Vilgalys R."/>
            <person name="Bonito G."/>
        </authorList>
    </citation>
    <scope>NUCLEOTIDE SEQUENCE [LARGE SCALE GENOMIC DNA]</scope>
    <source>
        <strain evidence="11 12">AG-77</strain>
    </source>
</reference>
<feature type="short sequence motif" description="Q motif" evidence="6">
    <location>
        <begin position="8"/>
        <end position="36"/>
    </location>
</feature>
<feature type="non-terminal residue" evidence="11">
    <location>
        <position position="1"/>
    </location>
</feature>
<evidence type="ECO:0000259" key="9">
    <source>
        <dbReference type="PROSITE" id="PS51194"/>
    </source>
</evidence>
<evidence type="ECO:0000259" key="10">
    <source>
        <dbReference type="PROSITE" id="PS51195"/>
    </source>
</evidence>
<dbReference type="InterPro" id="IPR011545">
    <property type="entry name" value="DEAD/DEAH_box_helicase_dom"/>
</dbReference>
<dbReference type="PANTHER" id="PTHR24031">
    <property type="entry name" value="RNA HELICASE"/>
    <property type="match status" value="1"/>
</dbReference>
<dbReference type="AlphaFoldDB" id="A0A197JTP8"/>
<dbReference type="GO" id="GO:0016787">
    <property type="term" value="F:hydrolase activity"/>
    <property type="evidence" value="ECO:0007669"/>
    <property type="project" value="UniProtKB-KW"/>
</dbReference>
<evidence type="ECO:0000313" key="11">
    <source>
        <dbReference type="EMBL" id="OAQ27679.1"/>
    </source>
</evidence>
<evidence type="ECO:0000256" key="1">
    <source>
        <dbReference type="ARBA" id="ARBA00022741"/>
    </source>
</evidence>
<dbReference type="Gene3D" id="3.40.50.300">
    <property type="entry name" value="P-loop containing nucleotide triphosphate hydrolases"/>
    <property type="match status" value="2"/>
</dbReference>
<dbReference type="InterPro" id="IPR027417">
    <property type="entry name" value="P-loop_NTPase"/>
</dbReference>
<dbReference type="SMART" id="SM00487">
    <property type="entry name" value="DEXDc"/>
    <property type="match status" value="1"/>
</dbReference>
<comment type="domain">
    <text evidence="7">The Q motif is unique to and characteristic of the DEAD box family of RNA helicases and controls ATP binding and hydrolysis.</text>
</comment>
<dbReference type="Proteomes" id="UP000078512">
    <property type="component" value="Unassembled WGS sequence"/>
</dbReference>
<dbReference type="OrthoDB" id="2423246at2759"/>
<dbReference type="InterPro" id="IPR014014">
    <property type="entry name" value="RNA_helicase_DEAD_Q_motif"/>
</dbReference>
<dbReference type="GO" id="GO:0005524">
    <property type="term" value="F:ATP binding"/>
    <property type="evidence" value="ECO:0007669"/>
    <property type="project" value="UniProtKB-UniRule"/>
</dbReference>
<evidence type="ECO:0000313" key="12">
    <source>
        <dbReference type="Proteomes" id="UP000078512"/>
    </source>
</evidence>
<dbReference type="SUPFAM" id="SSF52540">
    <property type="entry name" value="P-loop containing nucleoside triphosphate hydrolases"/>
    <property type="match status" value="2"/>
</dbReference>
<organism evidence="11 12">
    <name type="scientific">Linnemannia elongata AG-77</name>
    <dbReference type="NCBI Taxonomy" id="1314771"/>
    <lineage>
        <taxon>Eukaryota</taxon>
        <taxon>Fungi</taxon>
        <taxon>Fungi incertae sedis</taxon>
        <taxon>Mucoromycota</taxon>
        <taxon>Mortierellomycotina</taxon>
        <taxon>Mortierellomycetes</taxon>
        <taxon>Mortierellales</taxon>
        <taxon>Mortierellaceae</taxon>
        <taxon>Linnemannia</taxon>
    </lineage>
</organism>
<dbReference type="Pfam" id="PF00271">
    <property type="entry name" value="Helicase_C"/>
    <property type="match status" value="1"/>
</dbReference>
<evidence type="ECO:0000256" key="4">
    <source>
        <dbReference type="ARBA" id="ARBA00022840"/>
    </source>
</evidence>
<evidence type="ECO:0000256" key="3">
    <source>
        <dbReference type="ARBA" id="ARBA00022806"/>
    </source>
</evidence>
<keyword evidence="12" id="KW-1185">Reference proteome</keyword>
<comment type="similarity">
    <text evidence="7">Belongs to the DEAD box helicase family.</text>
</comment>
<proteinExistence type="inferred from homology"/>
<dbReference type="GO" id="GO:0003724">
    <property type="term" value="F:RNA helicase activity"/>
    <property type="evidence" value="ECO:0007669"/>
    <property type="project" value="UniProtKB-EC"/>
</dbReference>
<keyword evidence="4 7" id="KW-0067">ATP-binding</keyword>
<dbReference type="InterPro" id="IPR014001">
    <property type="entry name" value="Helicase_ATP-bd"/>
</dbReference>
<dbReference type="PROSITE" id="PS51192">
    <property type="entry name" value="HELICASE_ATP_BIND_1"/>
    <property type="match status" value="1"/>
</dbReference>
<evidence type="ECO:0000256" key="2">
    <source>
        <dbReference type="ARBA" id="ARBA00022801"/>
    </source>
</evidence>
<evidence type="ECO:0000256" key="5">
    <source>
        <dbReference type="ARBA" id="ARBA00022884"/>
    </source>
</evidence>
<comment type="function">
    <text evidence="7">RNA helicase.</text>
</comment>
<sequence length="436" mass="48892">ANYDDAIDSFDNMGLSPRLRATLSSKEIETPTQVQQRTILPIIQGRNVILKAQSGTGRMVAFVVAALQKVNPRTRECQVLIVTAERGVALDVWRLLKEIGGPLGVVCRTCLDGDDGTAGEEEGTSRFVDESDSSATHPHVVVGTPGRVLHHIQAGDLESSSVDLLMVTDLDTLLLKQLGNPLEGIFNALTPSSSRSDPRLQVALYFDLQTPELLHTATQLTHRAQHSNNNDDEAARVVKIFVRKVPINFLHARHFYLDVDREDWKFETICDLYDILVGQQMVVFCNTREKLDQLAQSLQSPPSPLYTNPQVTDHETQVVARVGCMYVNQPALERARVMQSFRQGEIRILILATPLTFSDLELAHQVNLVVGYDLPLDQEVYLRRCGVRQWGMPYWQQRLVCISFVNGQEEMGLLRDIEAGIGDMISEMPLNIEEYF</sequence>
<dbReference type="EMBL" id="KV442055">
    <property type="protein sequence ID" value="OAQ27679.1"/>
    <property type="molecule type" value="Genomic_DNA"/>
</dbReference>
<evidence type="ECO:0000259" key="8">
    <source>
        <dbReference type="PROSITE" id="PS51192"/>
    </source>
</evidence>
<feature type="domain" description="DEAD-box RNA helicase Q" evidence="10">
    <location>
        <begin position="8"/>
        <end position="36"/>
    </location>
</feature>
<dbReference type="InterPro" id="IPR001650">
    <property type="entry name" value="Helicase_C-like"/>
</dbReference>
<feature type="domain" description="Helicase C-terminal" evidence="9">
    <location>
        <begin position="268"/>
        <end position="436"/>
    </location>
</feature>
<dbReference type="STRING" id="1314771.A0A197JTP8"/>
<feature type="domain" description="Helicase ATP-binding" evidence="8">
    <location>
        <begin position="39"/>
        <end position="237"/>
    </location>
</feature>
<name>A0A197JTP8_9FUNG</name>
<comment type="catalytic activity">
    <reaction evidence="7">
        <text>ATP + H2O = ADP + phosphate + H(+)</text>
        <dbReference type="Rhea" id="RHEA:13065"/>
        <dbReference type="ChEBI" id="CHEBI:15377"/>
        <dbReference type="ChEBI" id="CHEBI:15378"/>
        <dbReference type="ChEBI" id="CHEBI:30616"/>
        <dbReference type="ChEBI" id="CHEBI:43474"/>
        <dbReference type="ChEBI" id="CHEBI:456216"/>
        <dbReference type="EC" id="3.6.4.13"/>
    </reaction>
</comment>
<dbReference type="GO" id="GO:0003723">
    <property type="term" value="F:RNA binding"/>
    <property type="evidence" value="ECO:0007669"/>
    <property type="project" value="UniProtKB-UniRule"/>
</dbReference>